<gene>
    <name evidence="1" type="ORF">AVEN_92800_1</name>
</gene>
<name>A0A4Y2T4J1_ARAVE</name>
<protein>
    <submittedName>
        <fullName evidence="1">Uncharacterized protein</fullName>
    </submittedName>
</protein>
<sequence length="100" mass="11114">MYSIDIDRHLSFRLISRFWRPKLGMMLKGSTESLRVNIKNSVTSQVKPIKSYESPASFSLISICGLRLLSECLLSSFVASVECGGSVYFQGCTLVEPKSS</sequence>
<keyword evidence="2" id="KW-1185">Reference proteome</keyword>
<comment type="caution">
    <text evidence="1">The sequence shown here is derived from an EMBL/GenBank/DDBJ whole genome shotgun (WGS) entry which is preliminary data.</text>
</comment>
<evidence type="ECO:0000313" key="1">
    <source>
        <dbReference type="EMBL" id="GBN95544.1"/>
    </source>
</evidence>
<accession>A0A4Y2T4J1</accession>
<dbReference type="EMBL" id="BGPR01026096">
    <property type="protein sequence ID" value="GBN95544.1"/>
    <property type="molecule type" value="Genomic_DNA"/>
</dbReference>
<reference evidence="1 2" key="1">
    <citation type="journal article" date="2019" name="Sci. Rep.">
        <title>Orb-weaving spider Araneus ventricosus genome elucidates the spidroin gene catalogue.</title>
        <authorList>
            <person name="Kono N."/>
            <person name="Nakamura H."/>
            <person name="Ohtoshi R."/>
            <person name="Moran D.A.P."/>
            <person name="Shinohara A."/>
            <person name="Yoshida Y."/>
            <person name="Fujiwara M."/>
            <person name="Mori M."/>
            <person name="Tomita M."/>
            <person name="Arakawa K."/>
        </authorList>
    </citation>
    <scope>NUCLEOTIDE SEQUENCE [LARGE SCALE GENOMIC DNA]</scope>
</reference>
<dbReference type="AlphaFoldDB" id="A0A4Y2T4J1"/>
<evidence type="ECO:0000313" key="2">
    <source>
        <dbReference type="Proteomes" id="UP000499080"/>
    </source>
</evidence>
<organism evidence="1 2">
    <name type="scientific">Araneus ventricosus</name>
    <name type="common">Orbweaver spider</name>
    <name type="synonym">Epeira ventricosa</name>
    <dbReference type="NCBI Taxonomy" id="182803"/>
    <lineage>
        <taxon>Eukaryota</taxon>
        <taxon>Metazoa</taxon>
        <taxon>Ecdysozoa</taxon>
        <taxon>Arthropoda</taxon>
        <taxon>Chelicerata</taxon>
        <taxon>Arachnida</taxon>
        <taxon>Araneae</taxon>
        <taxon>Araneomorphae</taxon>
        <taxon>Entelegynae</taxon>
        <taxon>Araneoidea</taxon>
        <taxon>Araneidae</taxon>
        <taxon>Araneus</taxon>
    </lineage>
</organism>
<dbReference type="Proteomes" id="UP000499080">
    <property type="component" value="Unassembled WGS sequence"/>
</dbReference>
<proteinExistence type="predicted"/>